<dbReference type="NCBIfam" id="TIGR00005">
    <property type="entry name" value="rluA_subfam"/>
    <property type="match status" value="1"/>
</dbReference>
<reference evidence="11 12" key="1">
    <citation type="submission" date="2018-06" db="EMBL/GenBank/DDBJ databases">
        <authorList>
            <consortium name="Pathogen Informatics"/>
            <person name="Doyle S."/>
        </authorList>
    </citation>
    <scope>NUCLEOTIDE SEQUENCE [LARGE SCALE GENOMIC DNA]</scope>
    <source>
        <strain evidence="11 12">NCTC13316</strain>
    </source>
</reference>
<dbReference type="GO" id="GO:0003723">
    <property type="term" value="F:RNA binding"/>
    <property type="evidence" value="ECO:0007669"/>
    <property type="project" value="UniProtKB-KW"/>
</dbReference>
<evidence type="ECO:0000256" key="2">
    <source>
        <dbReference type="ARBA" id="ARBA00002876"/>
    </source>
</evidence>
<comment type="catalytic activity">
    <reaction evidence="1">
        <text>uridine(955/2504/2580) in 23S rRNA = pseudouridine(955/2504/2580) in 23S rRNA</text>
        <dbReference type="Rhea" id="RHEA:42528"/>
        <dbReference type="Rhea" id="RHEA-COMP:10099"/>
        <dbReference type="Rhea" id="RHEA-COMP:10100"/>
        <dbReference type="ChEBI" id="CHEBI:65314"/>
        <dbReference type="ChEBI" id="CHEBI:65315"/>
        <dbReference type="EC" id="5.4.99.24"/>
    </reaction>
</comment>
<dbReference type="InterPro" id="IPR050188">
    <property type="entry name" value="RluA_PseudoU_synthase"/>
</dbReference>
<protein>
    <recommendedName>
        <fullName evidence="9">Pseudouridine synthase</fullName>
        <ecNumber evidence="9">5.4.99.-</ecNumber>
    </recommendedName>
</protein>
<dbReference type="PROSITE" id="PS50889">
    <property type="entry name" value="S4"/>
    <property type="match status" value="1"/>
</dbReference>
<feature type="active site" evidence="7">
    <location>
        <position position="138"/>
    </location>
</feature>
<comment type="catalytic activity">
    <reaction evidence="9">
        <text>a uridine in RNA = a pseudouridine in RNA</text>
        <dbReference type="Rhea" id="RHEA:48348"/>
        <dbReference type="Rhea" id="RHEA-COMP:12068"/>
        <dbReference type="Rhea" id="RHEA-COMP:12069"/>
        <dbReference type="ChEBI" id="CHEBI:65314"/>
        <dbReference type="ChEBI" id="CHEBI:65315"/>
    </reaction>
</comment>
<dbReference type="SUPFAM" id="SSF55120">
    <property type="entry name" value="Pseudouridine synthase"/>
    <property type="match status" value="1"/>
</dbReference>
<name>A0A378JQU8_9GAMM</name>
<dbReference type="InterPro" id="IPR020103">
    <property type="entry name" value="PsdUridine_synth_cat_dom_sf"/>
</dbReference>
<keyword evidence="6 9" id="KW-0413">Isomerase</keyword>
<dbReference type="InterPro" id="IPR006224">
    <property type="entry name" value="PsdUridine_synth_RluA-like_CS"/>
</dbReference>
<dbReference type="EMBL" id="UGOD01000001">
    <property type="protein sequence ID" value="STX52270.1"/>
    <property type="molecule type" value="Genomic_DNA"/>
</dbReference>
<dbReference type="SMART" id="SM00363">
    <property type="entry name" value="S4"/>
    <property type="match status" value="1"/>
</dbReference>
<dbReference type="CDD" id="cd00165">
    <property type="entry name" value="S4"/>
    <property type="match status" value="1"/>
</dbReference>
<dbReference type="PANTHER" id="PTHR21600">
    <property type="entry name" value="MITOCHONDRIAL RNA PSEUDOURIDINE SYNTHASE"/>
    <property type="match status" value="1"/>
</dbReference>
<dbReference type="SUPFAM" id="SSF55174">
    <property type="entry name" value="Alpha-L RNA-binding motif"/>
    <property type="match status" value="1"/>
</dbReference>
<dbReference type="Pfam" id="PF00849">
    <property type="entry name" value="PseudoU_synth_2"/>
    <property type="match status" value="1"/>
</dbReference>
<dbReference type="InterPro" id="IPR006145">
    <property type="entry name" value="PsdUridine_synth_RsuA/RluA"/>
</dbReference>
<proteinExistence type="inferred from homology"/>
<evidence type="ECO:0000313" key="12">
    <source>
        <dbReference type="Proteomes" id="UP000254794"/>
    </source>
</evidence>
<feature type="domain" description="RNA-binding S4" evidence="10">
    <location>
        <begin position="16"/>
        <end position="75"/>
    </location>
</feature>
<evidence type="ECO:0000259" key="10">
    <source>
        <dbReference type="SMART" id="SM00363"/>
    </source>
</evidence>
<evidence type="ECO:0000313" key="11">
    <source>
        <dbReference type="EMBL" id="STX52270.1"/>
    </source>
</evidence>
<gene>
    <name evidence="11" type="primary">rluC</name>
    <name evidence="11" type="ORF">NCTC13316_02377</name>
</gene>
<evidence type="ECO:0000256" key="9">
    <source>
        <dbReference type="RuleBase" id="RU362028"/>
    </source>
</evidence>
<evidence type="ECO:0000256" key="5">
    <source>
        <dbReference type="ARBA" id="ARBA00022884"/>
    </source>
</evidence>
<dbReference type="InterPro" id="IPR006225">
    <property type="entry name" value="PsdUridine_synth_RluC/D"/>
</dbReference>
<dbReference type="Proteomes" id="UP000254794">
    <property type="component" value="Unassembled WGS sequence"/>
</dbReference>
<dbReference type="AlphaFoldDB" id="A0A378JQU8"/>
<dbReference type="PROSITE" id="PS01129">
    <property type="entry name" value="PSI_RLU"/>
    <property type="match status" value="1"/>
</dbReference>
<keyword evidence="12" id="KW-1185">Reference proteome</keyword>
<evidence type="ECO:0000256" key="4">
    <source>
        <dbReference type="ARBA" id="ARBA00022552"/>
    </source>
</evidence>
<dbReference type="Gene3D" id="3.30.2350.10">
    <property type="entry name" value="Pseudouridine synthase"/>
    <property type="match status" value="1"/>
</dbReference>
<evidence type="ECO:0000256" key="7">
    <source>
        <dbReference type="PIRSR" id="PIRSR606225-1"/>
    </source>
</evidence>
<keyword evidence="4" id="KW-0698">rRNA processing</keyword>
<dbReference type="GO" id="GO:0000455">
    <property type="term" value="P:enzyme-directed rRNA pseudouridine synthesis"/>
    <property type="evidence" value="ECO:0007669"/>
    <property type="project" value="TreeGrafter"/>
</dbReference>
<dbReference type="Gene3D" id="3.10.290.10">
    <property type="entry name" value="RNA-binding S4 domain"/>
    <property type="match status" value="1"/>
</dbReference>
<dbReference type="Pfam" id="PF01479">
    <property type="entry name" value="S4"/>
    <property type="match status" value="1"/>
</dbReference>
<accession>A0A378JQU8</accession>
<organism evidence="11 12">
    <name type="scientific">Legionella busanensis</name>
    <dbReference type="NCBI Taxonomy" id="190655"/>
    <lineage>
        <taxon>Bacteria</taxon>
        <taxon>Pseudomonadati</taxon>
        <taxon>Pseudomonadota</taxon>
        <taxon>Gammaproteobacteria</taxon>
        <taxon>Legionellales</taxon>
        <taxon>Legionellaceae</taxon>
        <taxon>Legionella</taxon>
    </lineage>
</organism>
<comment type="similarity">
    <text evidence="3 9">Belongs to the pseudouridine synthase RluA family.</text>
</comment>
<dbReference type="InterPro" id="IPR036986">
    <property type="entry name" value="S4_RNA-bd_sf"/>
</dbReference>
<dbReference type="GO" id="GO:0160141">
    <property type="term" value="F:23S rRNA pseudouridine(955/2504/2580) synthase activity"/>
    <property type="evidence" value="ECO:0007669"/>
    <property type="project" value="UniProtKB-EC"/>
</dbReference>
<dbReference type="InterPro" id="IPR002942">
    <property type="entry name" value="S4_RNA-bd"/>
</dbReference>
<comment type="function">
    <text evidence="2">Responsible for synthesis of pseudouridine from uracil at positions 955, 2504 and 2580 in 23S ribosomal RNA.</text>
</comment>
<dbReference type="CDD" id="cd02869">
    <property type="entry name" value="PseudoU_synth_RluA_like"/>
    <property type="match status" value="1"/>
</dbReference>
<evidence type="ECO:0000256" key="8">
    <source>
        <dbReference type="PROSITE-ProRule" id="PRU00182"/>
    </source>
</evidence>
<evidence type="ECO:0000256" key="3">
    <source>
        <dbReference type="ARBA" id="ARBA00010876"/>
    </source>
</evidence>
<keyword evidence="5 8" id="KW-0694">RNA-binding</keyword>
<dbReference type="EC" id="5.4.99.-" evidence="9"/>
<sequence length="309" mass="35015">MNDVQYQIIKADDEGQRLDNYLIKTLKGVPKSHIYRIIRGGEVRVNKKRAQPSLKLVQGDSIRIPPIRVTNQGTIFVGNQLEQQLKEAIVFEDNGLLVLNKPAGIAVHGGSGLSLGVIEALRKLRSDLSYLELVHRLDRDTSGCLLIAKKRSVLRAIQEALVKHEVTKIYWALLTHQWEGNDQQIVRANLCKNTLKSGERIVTVDEQGKPSQTSFKLMENFEHACWVEVTPKTGRTHQIRVHSAFLGHPIIGDDKYGKPLINQSMIKGKLRLYLHARAIQFTLNGKLHRFEAKLDDRFTQTIEQLRVGV</sequence>
<evidence type="ECO:0000256" key="6">
    <source>
        <dbReference type="ARBA" id="ARBA00023235"/>
    </source>
</evidence>
<evidence type="ECO:0000256" key="1">
    <source>
        <dbReference type="ARBA" id="ARBA00000381"/>
    </source>
</evidence>
<dbReference type="PANTHER" id="PTHR21600:SF92">
    <property type="entry name" value="RIBOSOMAL LARGE SUBUNIT PSEUDOURIDINE SYNTHASE C"/>
    <property type="match status" value="1"/>
</dbReference>